<dbReference type="Proteomes" id="UP000838756">
    <property type="component" value="Unassembled WGS sequence"/>
</dbReference>
<gene>
    <name evidence="2" type="primary">jg1842</name>
    <name evidence="2" type="ORF">PAEG_LOCUS13126</name>
</gene>
<dbReference type="OrthoDB" id="10541568at2759"/>
<evidence type="ECO:0000313" key="3">
    <source>
        <dbReference type="Proteomes" id="UP000838756"/>
    </source>
</evidence>
<dbReference type="EMBL" id="CAKXAJ010025126">
    <property type="protein sequence ID" value="CAH2235483.1"/>
    <property type="molecule type" value="Genomic_DNA"/>
</dbReference>
<organism evidence="2 3">
    <name type="scientific">Pararge aegeria aegeria</name>
    <dbReference type="NCBI Taxonomy" id="348720"/>
    <lineage>
        <taxon>Eukaryota</taxon>
        <taxon>Metazoa</taxon>
        <taxon>Ecdysozoa</taxon>
        <taxon>Arthropoda</taxon>
        <taxon>Hexapoda</taxon>
        <taxon>Insecta</taxon>
        <taxon>Pterygota</taxon>
        <taxon>Neoptera</taxon>
        <taxon>Endopterygota</taxon>
        <taxon>Lepidoptera</taxon>
        <taxon>Glossata</taxon>
        <taxon>Ditrysia</taxon>
        <taxon>Papilionoidea</taxon>
        <taxon>Nymphalidae</taxon>
        <taxon>Satyrinae</taxon>
        <taxon>Satyrini</taxon>
        <taxon>Parargina</taxon>
        <taxon>Pararge</taxon>
    </lineage>
</organism>
<dbReference type="AlphaFoldDB" id="A0A8S4RFI5"/>
<comment type="caution">
    <text evidence="2">The sequence shown here is derived from an EMBL/GenBank/DDBJ whole genome shotgun (WGS) entry which is preliminary data.</text>
</comment>
<sequence>MWRALKMTGGASKSCTRGPVTKAGRAEDRVARWRDDIEAVAGPTWTRLPTNRVQWGKMEEAFTRRWVPN</sequence>
<evidence type="ECO:0000256" key="1">
    <source>
        <dbReference type="SAM" id="MobiDB-lite"/>
    </source>
</evidence>
<name>A0A8S4RFI5_9NEOP</name>
<protein>
    <submittedName>
        <fullName evidence="2">Jg1842 protein</fullName>
    </submittedName>
</protein>
<proteinExistence type="predicted"/>
<evidence type="ECO:0000313" key="2">
    <source>
        <dbReference type="EMBL" id="CAH2235483.1"/>
    </source>
</evidence>
<keyword evidence="3" id="KW-1185">Reference proteome</keyword>
<accession>A0A8S4RFI5</accession>
<reference evidence="2" key="1">
    <citation type="submission" date="2022-03" db="EMBL/GenBank/DDBJ databases">
        <authorList>
            <person name="Lindestad O."/>
        </authorList>
    </citation>
    <scope>NUCLEOTIDE SEQUENCE</scope>
</reference>
<feature type="region of interest" description="Disordered" evidence="1">
    <location>
        <begin position="1"/>
        <end position="27"/>
    </location>
</feature>